<evidence type="ECO:0000313" key="7">
    <source>
        <dbReference type="Proteomes" id="UP001295684"/>
    </source>
</evidence>
<evidence type="ECO:0000313" key="5">
    <source>
        <dbReference type="EMBL" id="CAE0383882.1"/>
    </source>
</evidence>
<dbReference type="GO" id="GO:0003796">
    <property type="term" value="F:lysozyme activity"/>
    <property type="evidence" value="ECO:0007669"/>
    <property type="project" value="InterPro"/>
</dbReference>
<dbReference type="Pfam" id="PF01183">
    <property type="entry name" value="Glyco_hydro_25"/>
    <property type="match status" value="1"/>
</dbReference>
<dbReference type="CDD" id="cd00599">
    <property type="entry name" value="GH25_muramidase"/>
    <property type="match status" value="1"/>
</dbReference>
<keyword evidence="4" id="KW-0732">Signal</keyword>
<dbReference type="Proteomes" id="UP001295684">
    <property type="component" value="Unassembled WGS sequence"/>
</dbReference>
<dbReference type="GO" id="GO:0016052">
    <property type="term" value="P:carbohydrate catabolic process"/>
    <property type="evidence" value="ECO:0007669"/>
    <property type="project" value="TreeGrafter"/>
</dbReference>
<feature type="chain" id="PRO_5042409339" description="Lysozyme" evidence="4">
    <location>
        <begin position="29"/>
        <end position="264"/>
    </location>
</feature>
<keyword evidence="7" id="KW-1185">Reference proteome</keyword>
<dbReference type="EMBL" id="CAMPGE010012712">
    <property type="protein sequence ID" value="CAI2371474.1"/>
    <property type="molecule type" value="Genomic_DNA"/>
</dbReference>
<dbReference type="SUPFAM" id="SSF51445">
    <property type="entry name" value="(Trans)glycosidases"/>
    <property type="match status" value="1"/>
</dbReference>
<evidence type="ECO:0008006" key="8">
    <source>
        <dbReference type="Google" id="ProtNLM"/>
    </source>
</evidence>
<dbReference type="PROSITE" id="PS51904">
    <property type="entry name" value="GLYCOSYL_HYDROL_F25_2"/>
    <property type="match status" value="1"/>
</dbReference>
<dbReference type="GO" id="GO:0016998">
    <property type="term" value="P:cell wall macromolecule catabolic process"/>
    <property type="evidence" value="ECO:0007669"/>
    <property type="project" value="InterPro"/>
</dbReference>
<dbReference type="EMBL" id="HBIK01018615">
    <property type="protein sequence ID" value="CAE0383882.1"/>
    <property type="molecule type" value="Transcribed_RNA"/>
</dbReference>
<accession>A0A7S3NXB0</accession>
<keyword evidence="3" id="KW-0326">Glycosidase</keyword>
<reference evidence="5" key="1">
    <citation type="submission" date="2021-01" db="EMBL/GenBank/DDBJ databases">
        <authorList>
            <person name="Corre E."/>
            <person name="Pelletier E."/>
            <person name="Niang G."/>
            <person name="Scheremetjew M."/>
            <person name="Finn R."/>
            <person name="Kale V."/>
            <person name="Holt S."/>
            <person name="Cochrane G."/>
            <person name="Meng A."/>
            <person name="Brown T."/>
            <person name="Cohen L."/>
        </authorList>
    </citation>
    <scope>NUCLEOTIDE SEQUENCE</scope>
    <source>
        <strain evidence="5">CT5</strain>
    </source>
</reference>
<protein>
    <recommendedName>
        <fullName evidence="8">Lysozyme</fullName>
    </recommendedName>
</protein>
<dbReference type="Gene3D" id="3.20.20.80">
    <property type="entry name" value="Glycosidases"/>
    <property type="match status" value="1"/>
</dbReference>
<dbReference type="InterPro" id="IPR002053">
    <property type="entry name" value="Glyco_hydro_25"/>
</dbReference>
<evidence type="ECO:0000256" key="3">
    <source>
        <dbReference type="ARBA" id="ARBA00023295"/>
    </source>
</evidence>
<keyword evidence="2" id="KW-0378">Hydrolase</keyword>
<evidence type="ECO:0000256" key="1">
    <source>
        <dbReference type="ARBA" id="ARBA00010646"/>
    </source>
</evidence>
<dbReference type="SMART" id="SM00641">
    <property type="entry name" value="Glyco_25"/>
    <property type="match status" value="1"/>
</dbReference>
<gene>
    <name evidence="5" type="ORF">ECRA1380_LOCUS8845</name>
    <name evidence="6" type="ORF">ECRASSUSDP1_LOCUS12797</name>
</gene>
<dbReference type="AlphaFoldDB" id="A0A7S3NXB0"/>
<evidence type="ECO:0000256" key="4">
    <source>
        <dbReference type="SAM" id="SignalP"/>
    </source>
</evidence>
<dbReference type="InterPro" id="IPR018077">
    <property type="entry name" value="Glyco_hydro_fam25_subgr"/>
</dbReference>
<sequence>MSTTTNLQLIVVLAGLLLAGIKLHQTYAIADVNEHPDNQSIYGIDVSHWQGVINWASVANYQYKGRKIGLVFMKATEGVNTVDSRYLENSKGVSQNLDVKVKGAYHYFHPKTSATGQADHFASMLSKDPYFDKAKDWIAIDVEDPNVLGEDSPYGMTKAEYAKTIKDFLDSMKAKGYVNQMIYGGTSYWESRIGSAGADLWKGRALWKARYRDPFENEQFWTTDLPTGAPAVSVWQFSDAGKIDGISGGSVDLNLISNHFPITL</sequence>
<dbReference type="PANTHER" id="PTHR34135">
    <property type="entry name" value="LYSOZYME"/>
    <property type="match status" value="1"/>
</dbReference>
<evidence type="ECO:0000256" key="2">
    <source>
        <dbReference type="ARBA" id="ARBA00022801"/>
    </source>
</evidence>
<reference evidence="6" key="2">
    <citation type="submission" date="2023-07" db="EMBL/GenBank/DDBJ databases">
        <authorList>
            <consortium name="AG Swart"/>
            <person name="Singh M."/>
            <person name="Singh A."/>
            <person name="Seah K."/>
            <person name="Emmerich C."/>
        </authorList>
    </citation>
    <scope>NUCLEOTIDE SEQUENCE</scope>
    <source>
        <strain evidence="6">DP1</strain>
    </source>
</reference>
<dbReference type="GO" id="GO:0009253">
    <property type="term" value="P:peptidoglycan catabolic process"/>
    <property type="evidence" value="ECO:0007669"/>
    <property type="project" value="InterPro"/>
</dbReference>
<name>A0A7S3NXB0_EUPCR</name>
<comment type="similarity">
    <text evidence="1">Belongs to the glycosyl hydrolase 25 family.</text>
</comment>
<dbReference type="PANTHER" id="PTHR34135:SF2">
    <property type="entry name" value="LYSOZYME"/>
    <property type="match status" value="1"/>
</dbReference>
<organism evidence="5">
    <name type="scientific">Euplotes crassus</name>
    <dbReference type="NCBI Taxonomy" id="5936"/>
    <lineage>
        <taxon>Eukaryota</taxon>
        <taxon>Sar</taxon>
        <taxon>Alveolata</taxon>
        <taxon>Ciliophora</taxon>
        <taxon>Intramacronucleata</taxon>
        <taxon>Spirotrichea</taxon>
        <taxon>Hypotrichia</taxon>
        <taxon>Euplotida</taxon>
        <taxon>Euplotidae</taxon>
        <taxon>Moneuplotes</taxon>
    </lineage>
</organism>
<dbReference type="InterPro" id="IPR017853">
    <property type="entry name" value="GH"/>
</dbReference>
<proteinExistence type="inferred from homology"/>
<feature type="signal peptide" evidence="4">
    <location>
        <begin position="1"/>
        <end position="28"/>
    </location>
</feature>
<dbReference type="OrthoDB" id="6590422at2759"/>
<evidence type="ECO:0000313" key="6">
    <source>
        <dbReference type="EMBL" id="CAI2371474.1"/>
    </source>
</evidence>